<gene>
    <name evidence="5" type="ORF">NQF87_00025</name>
</gene>
<keyword evidence="2" id="KW-0540">Nuclease</keyword>
<sequence length="117" mass="13207">MRHCEDILHASIWRQLQHLLPEGCLSWSVENRRNGKREGRRRKNRGCIPGVPDLHFLHDGRLLCVELKTKSGRLNEAQAALHERIRQCGGAVSVCRSLEDVVAFLTENGVKMKGSVA</sequence>
<keyword evidence="6" id="KW-1185">Reference proteome</keyword>
<name>A0ABT3WEP7_9PROT</name>
<dbReference type="Proteomes" id="UP001165633">
    <property type="component" value="Unassembled WGS sequence"/>
</dbReference>
<proteinExistence type="predicted"/>
<organism evidence="5 6">
    <name type="scientific">Bombella dulcis</name>
    <dbReference type="NCBI Taxonomy" id="2967339"/>
    <lineage>
        <taxon>Bacteria</taxon>
        <taxon>Pseudomonadati</taxon>
        <taxon>Pseudomonadota</taxon>
        <taxon>Alphaproteobacteria</taxon>
        <taxon>Acetobacterales</taxon>
        <taxon>Acetobacteraceae</taxon>
        <taxon>Bombella</taxon>
    </lineage>
</organism>
<dbReference type="Pfam" id="PF08774">
    <property type="entry name" value="VRR_NUC"/>
    <property type="match status" value="1"/>
</dbReference>
<evidence type="ECO:0000313" key="5">
    <source>
        <dbReference type="EMBL" id="MCX5615371.1"/>
    </source>
</evidence>
<evidence type="ECO:0000259" key="4">
    <source>
        <dbReference type="SMART" id="SM00990"/>
    </source>
</evidence>
<dbReference type="InterPro" id="IPR014883">
    <property type="entry name" value="VRR_NUC"/>
</dbReference>
<dbReference type="RefSeq" id="WP_266126396.1">
    <property type="nucleotide sequence ID" value="NZ_JANIDV010000001.1"/>
</dbReference>
<evidence type="ECO:0000256" key="2">
    <source>
        <dbReference type="ARBA" id="ARBA00022722"/>
    </source>
</evidence>
<protein>
    <submittedName>
        <fullName evidence="5">VRR-NUC domain-containing protein</fullName>
    </submittedName>
</protein>
<reference evidence="5" key="1">
    <citation type="submission" date="2022-07" db="EMBL/GenBank/DDBJ databases">
        <title>Bombella genomes.</title>
        <authorList>
            <person name="Harer L."/>
            <person name="Styblova S."/>
            <person name="Ehrmann M."/>
        </authorList>
    </citation>
    <scope>NUCLEOTIDE SEQUENCE</scope>
    <source>
        <strain evidence="5">TMW 2.2559</strain>
    </source>
</reference>
<dbReference type="SMART" id="SM00990">
    <property type="entry name" value="VRR_NUC"/>
    <property type="match status" value="1"/>
</dbReference>
<dbReference type="EMBL" id="JANIDV010000001">
    <property type="protein sequence ID" value="MCX5615371.1"/>
    <property type="molecule type" value="Genomic_DNA"/>
</dbReference>
<comment type="caution">
    <text evidence="5">The sequence shown here is derived from an EMBL/GenBank/DDBJ whole genome shotgun (WGS) entry which is preliminary data.</text>
</comment>
<evidence type="ECO:0000256" key="3">
    <source>
        <dbReference type="ARBA" id="ARBA00022801"/>
    </source>
</evidence>
<accession>A0ABT3WEP7</accession>
<dbReference type="Gene3D" id="3.40.1350.10">
    <property type="match status" value="1"/>
</dbReference>
<evidence type="ECO:0000256" key="1">
    <source>
        <dbReference type="ARBA" id="ARBA00001946"/>
    </source>
</evidence>
<evidence type="ECO:0000313" key="6">
    <source>
        <dbReference type="Proteomes" id="UP001165633"/>
    </source>
</evidence>
<feature type="domain" description="VRR-NUC" evidence="4">
    <location>
        <begin position="2"/>
        <end position="99"/>
    </location>
</feature>
<comment type="cofactor">
    <cofactor evidence="1">
        <name>Mg(2+)</name>
        <dbReference type="ChEBI" id="CHEBI:18420"/>
    </cofactor>
</comment>
<dbReference type="InterPro" id="IPR011856">
    <property type="entry name" value="tRNA_endonuc-like_dom_sf"/>
</dbReference>
<keyword evidence="3" id="KW-0378">Hydrolase</keyword>